<accession>A0A7J7DHE2</accession>
<protein>
    <submittedName>
        <fullName evidence="1">Uncharacterized protein</fullName>
    </submittedName>
</protein>
<reference evidence="1 2" key="1">
    <citation type="journal article" date="2020" name="Nat. Commun.">
        <title>Genome of Tripterygium wilfordii and identification of cytochrome P450 involved in triptolide biosynthesis.</title>
        <authorList>
            <person name="Tu L."/>
            <person name="Su P."/>
            <person name="Zhang Z."/>
            <person name="Gao L."/>
            <person name="Wang J."/>
            <person name="Hu T."/>
            <person name="Zhou J."/>
            <person name="Zhang Y."/>
            <person name="Zhao Y."/>
            <person name="Liu Y."/>
            <person name="Song Y."/>
            <person name="Tong Y."/>
            <person name="Lu Y."/>
            <person name="Yang J."/>
            <person name="Xu C."/>
            <person name="Jia M."/>
            <person name="Peters R.J."/>
            <person name="Huang L."/>
            <person name="Gao W."/>
        </authorList>
    </citation>
    <scope>NUCLEOTIDE SEQUENCE [LARGE SCALE GENOMIC DNA]</scope>
    <source>
        <strain evidence="2">cv. XIE 37</strain>
        <tissue evidence="1">Leaf</tissue>
    </source>
</reference>
<proteinExistence type="predicted"/>
<evidence type="ECO:0000313" key="2">
    <source>
        <dbReference type="Proteomes" id="UP000593562"/>
    </source>
</evidence>
<name>A0A7J7DHE2_TRIWF</name>
<dbReference type="EMBL" id="JAAARO010000007">
    <property type="protein sequence ID" value="KAF5745476.1"/>
    <property type="molecule type" value="Genomic_DNA"/>
</dbReference>
<organism evidence="1 2">
    <name type="scientific">Tripterygium wilfordii</name>
    <name type="common">Thunder God vine</name>
    <dbReference type="NCBI Taxonomy" id="458696"/>
    <lineage>
        <taxon>Eukaryota</taxon>
        <taxon>Viridiplantae</taxon>
        <taxon>Streptophyta</taxon>
        <taxon>Embryophyta</taxon>
        <taxon>Tracheophyta</taxon>
        <taxon>Spermatophyta</taxon>
        <taxon>Magnoliopsida</taxon>
        <taxon>eudicotyledons</taxon>
        <taxon>Gunneridae</taxon>
        <taxon>Pentapetalae</taxon>
        <taxon>rosids</taxon>
        <taxon>fabids</taxon>
        <taxon>Celastrales</taxon>
        <taxon>Celastraceae</taxon>
        <taxon>Tripterygium</taxon>
    </lineage>
</organism>
<gene>
    <name evidence="1" type="ORF">HS088_TW07G01060</name>
</gene>
<evidence type="ECO:0000313" key="1">
    <source>
        <dbReference type="EMBL" id="KAF5745476.1"/>
    </source>
</evidence>
<dbReference type="Proteomes" id="UP000593562">
    <property type="component" value="Unassembled WGS sequence"/>
</dbReference>
<dbReference type="InParanoid" id="A0A7J7DHE2"/>
<sequence length="364" mass="41012">METPVSILEANLENRMCILEAKIEKMSNEIDKFQTFLHGKFANLSTTINLLIDSKLTTAFERLRSDLIRQESGSMEADKQSDSGFTHAHKVFDVLHQPEVVNSHMMLHTTSNKNLERNSTSPPSVVLFSVLGSEVAISPNSSSSFTYEVKKDLCLPIHSDNMKVVKRKEVGKRGQKQLFVKNIERAKWRTNKGRKFNNPRVLLVGALFDSKEGRRKLQEYKMWDPGINPRIYSSLVTVNLGLLCTQFRISYHTHHLFDKLPQSRSPPIGDSCIVAIRNHLCVPNTLFSLKEFVDIFSLGCGVMCQNSLVHYGNSYLKGSPFKGESDSPDQYQQLDGTNSLNLVLESMMASQLDPAAAMAVPRME</sequence>
<dbReference type="AlphaFoldDB" id="A0A7J7DHE2"/>
<comment type="caution">
    <text evidence="1">The sequence shown here is derived from an EMBL/GenBank/DDBJ whole genome shotgun (WGS) entry which is preliminary data.</text>
</comment>
<keyword evidence="2" id="KW-1185">Reference proteome</keyword>